<evidence type="ECO:0000256" key="6">
    <source>
        <dbReference type="ARBA" id="ARBA00023170"/>
    </source>
</evidence>
<comment type="caution">
    <text evidence="8">The sequence shown here is derived from an EMBL/GenBank/DDBJ whole genome shotgun (WGS) entry which is preliminary data.</text>
</comment>
<dbReference type="Proteomes" id="UP000238479">
    <property type="component" value="Chromosome 3"/>
</dbReference>
<evidence type="ECO:0000256" key="5">
    <source>
        <dbReference type="ARBA" id="ARBA00023136"/>
    </source>
</evidence>
<accession>A0A2P6R962</accession>
<keyword evidence="6" id="KW-0675">Receptor</keyword>
<evidence type="ECO:0000313" key="8">
    <source>
        <dbReference type="EMBL" id="PRQ42968.1"/>
    </source>
</evidence>
<evidence type="ECO:0000256" key="7">
    <source>
        <dbReference type="ARBA" id="ARBA00023180"/>
    </source>
</evidence>
<dbReference type="GO" id="GO:0016740">
    <property type="term" value="F:transferase activity"/>
    <property type="evidence" value="ECO:0007669"/>
    <property type="project" value="UniProtKB-KW"/>
</dbReference>
<dbReference type="PANTHER" id="PTHR48063:SF96">
    <property type="entry name" value="LEUCINE-RICH REPEAT-CONTAINING N-TERMINAL PLANT-TYPE DOMAIN-CONTAINING PROTEIN"/>
    <property type="match status" value="1"/>
</dbReference>
<keyword evidence="3" id="KW-0732">Signal</keyword>
<dbReference type="InterPro" id="IPR032675">
    <property type="entry name" value="LRR_dom_sf"/>
</dbReference>
<evidence type="ECO:0000313" key="9">
    <source>
        <dbReference type="Proteomes" id="UP000238479"/>
    </source>
</evidence>
<evidence type="ECO:0000256" key="3">
    <source>
        <dbReference type="ARBA" id="ARBA00022729"/>
    </source>
</evidence>
<organism evidence="8 9">
    <name type="scientific">Rosa chinensis</name>
    <name type="common">China rose</name>
    <dbReference type="NCBI Taxonomy" id="74649"/>
    <lineage>
        <taxon>Eukaryota</taxon>
        <taxon>Viridiplantae</taxon>
        <taxon>Streptophyta</taxon>
        <taxon>Embryophyta</taxon>
        <taxon>Tracheophyta</taxon>
        <taxon>Spermatophyta</taxon>
        <taxon>Magnoliopsida</taxon>
        <taxon>eudicotyledons</taxon>
        <taxon>Gunneridae</taxon>
        <taxon>Pentapetalae</taxon>
        <taxon>rosids</taxon>
        <taxon>fabids</taxon>
        <taxon>Rosales</taxon>
        <taxon>Rosaceae</taxon>
        <taxon>Rosoideae</taxon>
        <taxon>Rosoideae incertae sedis</taxon>
        <taxon>Rosa</taxon>
    </lineage>
</organism>
<dbReference type="InterPro" id="IPR046956">
    <property type="entry name" value="RLP23-like"/>
</dbReference>
<keyword evidence="2" id="KW-0812">Transmembrane</keyword>
<proteinExistence type="predicted"/>
<dbReference type="STRING" id="74649.A0A2P6R962"/>
<dbReference type="PRINTS" id="PR00019">
    <property type="entry name" value="LEURICHRPT"/>
</dbReference>
<evidence type="ECO:0000256" key="4">
    <source>
        <dbReference type="ARBA" id="ARBA00022989"/>
    </source>
</evidence>
<keyword evidence="7" id="KW-0325">Glycoprotein</keyword>
<dbReference type="GO" id="GO:0016020">
    <property type="term" value="C:membrane"/>
    <property type="evidence" value="ECO:0007669"/>
    <property type="project" value="UniProtKB-SubCell"/>
</dbReference>
<sequence>MLDGNIPSSLFSLPLLYSLDLSNNRFSGQFHEISNFSSCFLEFLVLRSNDLEGEIPMSIHNIRGLQSLALESNKLNGTFAINSLHQFRNLSYLDLSYNSLLLSLDATNFSHSSFPQFRVLRLASGKLRSPFPEFLRNQSKLEHLDLSDTYIHGRYIDLGAQ</sequence>
<dbReference type="SUPFAM" id="SSF52047">
    <property type="entry name" value="RNI-like"/>
    <property type="match status" value="1"/>
</dbReference>
<protein>
    <submittedName>
        <fullName evidence="8">Putative transferase</fullName>
        <ecNumber evidence="8">2.7.-.-</ecNumber>
    </submittedName>
</protein>
<dbReference type="PANTHER" id="PTHR48063">
    <property type="entry name" value="LRR RECEPTOR-LIKE KINASE"/>
    <property type="match status" value="1"/>
</dbReference>
<keyword evidence="5" id="KW-0472">Membrane</keyword>
<dbReference type="AlphaFoldDB" id="A0A2P6R962"/>
<gene>
    <name evidence="8" type="ORF">RchiOBHm_Chr3g0463361</name>
</gene>
<keyword evidence="9" id="KW-1185">Reference proteome</keyword>
<keyword evidence="8" id="KW-0808">Transferase</keyword>
<dbReference type="InterPro" id="IPR001611">
    <property type="entry name" value="Leu-rich_rpt"/>
</dbReference>
<name>A0A2P6R962_ROSCH</name>
<keyword evidence="4" id="KW-1133">Transmembrane helix</keyword>
<dbReference type="EMBL" id="PDCK01000041">
    <property type="protein sequence ID" value="PRQ42968.1"/>
    <property type="molecule type" value="Genomic_DNA"/>
</dbReference>
<reference evidence="8 9" key="1">
    <citation type="journal article" date="2018" name="Nat. Genet.">
        <title>The Rosa genome provides new insights in the design of modern roses.</title>
        <authorList>
            <person name="Bendahmane M."/>
        </authorList>
    </citation>
    <scope>NUCLEOTIDE SEQUENCE [LARGE SCALE GENOMIC DNA]</scope>
    <source>
        <strain evidence="9">cv. Old Blush</strain>
    </source>
</reference>
<dbReference type="Pfam" id="PF00560">
    <property type="entry name" value="LRR_1"/>
    <property type="match status" value="3"/>
</dbReference>
<comment type="subcellular location">
    <subcellularLocation>
        <location evidence="1">Membrane</location>
        <topology evidence="1">Single-pass type I membrane protein</topology>
    </subcellularLocation>
</comment>
<dbReference type="Gene3D" id="3.80.10.10">
    <property type="entry name" value="Ribonuclease Inhibitor"/>
    <property type="match status" value="1"/>
</dbReference>
<evidence type="ECO:0000256" key="2">
    <source>
        <dbReference type="ARBA" id="ARBA00022692"/>
    </source>
</evidence>
<evidence type="ECO:0000256" key="1">
    <source>
        <dbReference type="ARBA" id="ARBA00004479"/>
    </source>
</evidence>
<dbReference type="Gramene" id="PRQ42968">
    <property type="protein sequence ID" value="PRQ42968"/>
    <property type="gene ID" value="RchiOBHm_Chr3g0463361"/>
</dbReference>
<dbReference type="EC" id="2.7.-.-" evidence="8"/>